<dbReference type="SMART" id="SM00382">
    <property type="entry name" value="AAA"/>
    <property type="match status" value="1"/>
</dbReference>
<evidence type="ECO:0000313" key="6">
    <source>
        <dbReference type="Proteomes" id="UP001553715"/>
    </source>
</evidence>
<dbReference type="PANTHER" id="PTHR42788">
    <property type="entry name" value="TAURINE IMPORT ATP-BINDING PROTEIN-RELATED"/>
    <property type="match status" value="1"/>
</dbReference>
<dbReference type="InterPro" id="IPR003593">
    <property type="entry name" value="AAA+_ATPase"/>
</dbReference>
<dbReference type="GO" id="GO:0005524">
    <property type="term" value="F:ATP binding"/>
    <property type="evidence" value="ECO:0007669"/>
    <property type="project" value="UniProtKB-KW"/>
</dbReference>
<evidence type="ECO:0000256" key="1">
    <source>
        <dbReference type="ARBA" id="ARBA00022448"/>
    </source>
</evidence>
<keyword evidence="6" id="KW-1185">Reference proteome</keyword>
<keyword evidence="2" id="KW-0547">Nucleotide-binding</keyword>
<dbReference type="SUPFAM" id="SSF52540">
    <property type="entry name" value="P-loop containing nucleoside triphosphate hydrolases"/>
    <property type="match status" value="1"/>
</dbReference>
<proteinExistence type="predicted"/>
<gene>
    <name evidence="5" type="ORF">AB0301_11340</name>
</gene>
<keyword evidence="3 5" id="KW-0067">ATP-binding</keyword>
<accession>A0ABV3LIC1</accession>
<evidence type="ECO:0000259" key="4">
    <source>
        <dbReference type="PROSITE" id="PS50893"/>
    </source>
</evidence>
<dbReference type="InterPro" id="IPR017871">
    <property type="entry name" value="ABC_transporter-like_CS"/>
</dbReference>
<protein>
    <submittedName>
        <fullName evidence="5">ABC transporter ATP-binding protein</fullName>
    </submittedName>
</protein>
<organism evidence="5 6">
    <name type="scientific">Microbacterium profundi</name>
    <dbReference type="NCBI Taxonomy" id="450380"/>
    <lineage>
        <taxon>Bacteria</taxon>
        <taxon>Bacillati</taxon>
        <taxon>Actinomycetota</taxon>
        <taxon>Actinomycetes</taxon>
        <taxon>Micrococcales</taxon>
        <taxon>Microbacteriaceae</taxon>
        <taxon>Microbacterium</taxon>
    </lineage>
</organism>
<dbReference type="InterPro" id="IPR003439">
    <property type="entry name" value="ABC_transporter-like_ATP-bd"/>
</dbReference>
<dbReference type="PROSITE" id="PS00211">
    <property type="entry name" value="ABC_TRANSPORTER_1"/>
    <property type="match status" value="1"/>
</dbReference>
<dbReference type="Proteomes" id="UP001553715">
    <property type="component" value="Unassembled WGS sequence"/>
</dbReference>
<evidence type="ECO:0000256" key="3">
    <source>
        <dbReference type="ARBA" id="ARBA00022840"/>
    </source>
</evidence>
<dbReference type="PROSITE" id="PS50893">
    <property type="entry name" value="ABC_TRANSPORTER_2"/>
    <property type="match status" value="1"/>
</dbReference>
<dbReference type="InterPro" id="IPR050166">
    <property type="entry name" value="ABC_transporter_ATP-bind"/>
</dbReference>
<dbReference type="EMBL" id="JBFBMH010000015">
    <property type="protein sequence ID" value="MEW1975653.1"/>
    <property type="molecule type" value="Genomic_DNA"/>
</dbReference>
<sequence>MSTLTQNAADIVMNDVGKSYPGAPISAVEGVDISVHAGEVVCIVGASGCGKSTLLRMVAGFEAITHGSLTVAGTAVTGPGPDRGVVFQDYGLFPWLSVRENIEYGPRQAHLPRTVVKERATAAVEAVGLSRVAESFPHQLSGGMQQRVAIARLLANTPSVMLMDEPFGALDALTRTEMQHELQRIQRDAGITVLFVTHSIEEAVYLGDRVLVMAGGTAHGIPGHVREIVTVDLPGERDVNSPEFNAIERRIDALVHAGNTHRVEVPVTA</sequence>
<dbReference type="InterPro" id="IPR027417">
    <property type="entry name" value="P-loop_NTPase"/>
</dbReference>
<reference evidence="5 6" key="1">
    <citation type="submission" date="2024-06" db="EMBL/GenBank/DDBJ databases">
        <title>The Natural Products Discovery Center: Release of the First 8490 Sequenced Strains for Exploring Actinobacteria Biosynthetic Diversity.</title>
        <authorList>
            <person name="Kalkreuter E."/>
            <person name="Kautsar S.A."/>
            <person name="Yang D."/>
            <person name="Bader C.D."/>
            <person name="Teijaro C.N."/>
            <person name="Fluegel L."/>
            <person name="Davis C.M."/>
            <person name="Simpson J.R."/>
            <person name="Lauterbach L."/>
            <person name="Steele A.D."/>
            <person name="Gui C."/>
            <person name="Meng S."/>
            <person name="Li G."/>
            <person name="Viehrig K."/>
            <person name="Ye F."/>
            <person name="Su P."/>
            <person name="Kiefer A.F."/>
            <person name="Nichols A."/>
            <person name="Cepeda A.J."/>
            <person name="Yan W."/>
            <person name="Fan B."/>
            <person name="Jiang Y."/>
            <person name="Adhikari A."/>
            <person name="Zheng C.-J."/>
            <person name="Schuster L."/>
            <person name="Cowan T.M."/>
            <person name="Smanski M.J."/>
            <person name="Chevrette M.G."/>
            <person name="De Carvalho L.P.S."/>
            <person name="Shen B."/>
        </authorList>
    </citation>
    <scope>NUCLEOTIDE SEQUENCE [LARGE SCALE GENOMIC DNA]</scope>
    <source>
        <strain evidence="5 6">NPDC077434</strain>
    </source>
</reference>
<dbReference type="PANTHER" id="PTHR42788:SF13">
    <property type="entry name" value="ALIPHATIC SULFONATES IMPORT ATP-BINDING PROTEIN SSUB"/>
    <property type="match status" value="1"/>
</dbReference>
<evidence type="ECO:0000256" key="2">
    <source>
        <dbReference type="ARBA" id="ARBA00022741"/>
    </source>
</evidence>
<name>A0ABV3LIC1_9MICO</name>
<comment type="caution">
    <text evidence="5">The sequence shown here is derived from an EMBL/GenBank/DDBJ whole genome shotgun (WGS) entry which is preliminary data.</text>
</comment>
<keyword evidence="1" id="KW-0813">Transport</keyword>
<feature type="domain" description="ABC transporter" evidence="4">
    <location>
        <begin position="11"/>
        <end position="240"/>
    </location>
</feature>
<dbReference type="Pfam" id="PF00005">
    <property type="entry name" value="ABC_tran"/>
    <property type="match status" value="1"/>
</dbReference>
<dbReference type="CDD" id="cd03293">
    <property type="entry name" value="ABC_NrtD_SsuB_transporters"/>
    <property type="match status" value="1"/>
</dbReference>
<evidence type="ECO:0000313" key="5">
    <source>
        <dbReference type="EMBL" id="MEW1975653.1"/>
    </source>
</evidence>
<dbReference type="RefSeq" id="WP_366233025.1">
    <property type="nucleotide sequence ID" value="NZ_JBFBMH010000015.1"/>
</dbReference>
<dbReference type="Gene3D" id="3.40.50.300">
    <property type="entry name" value="P-loop containing nucleotide triphosphate hydrolases"/>
    <property type="match status" value="1"/>
</dbReference>